<proteinExistence type="predicted"/>
<reference evidence="1" key="1">
    <citation type="journal article" date="2019" name="Sci. Rep.">
        <title>Draft genome of Tanacetum cinerariifolium, the natural source of mosquito coil.</title>
        <authorList>
            <person name="Yamashiro T."/>
            <person name="Shiraishi A."/>
            <person name="Satake H."/>
            <person name="Nakayama K."/>
        </authorList>
    </citation>
    <scope>NUCLEOTIDE SEQUENCE</scope>
</reference>
<gene>
    <name evidence="1" type="ORF">Tci_029782</name>
</gene>
<dbReference type="EMBL" id="BKCJ010003896">
    <property type="protein sequence ID" value="GEU57804.1"/>
    <property type="molecule type" value="Genomic_DNA"/>
</dbReference>
<name>A0A6L2LC79_TANCI</name>
<accession>A0A6L2LC79</accession>
<dbReference type="AlphaFoldDB" id="A0A6L2LC79"/>
<evidence type="ECO:0000313" key="1">
    <source>
        <dbReference type="EMBL" id="GEU57804.1"/>
    </source>
</evidence>
<sequence>MHAVVQMYLTDTKTGQFEYIYSDFTWWFAIGFQFGDIEPGIVEKIICKKCHSTLLNLLAGASMNICSQFLMSFLCANIIFCWTFKTLNLQDNSLGQISKGTLHAGEVLLIKLALHVLRNCASFAQLIPSTEEFSSFEM</sequence>
<organism evidence="1">
    <name type="scientific">Tanacetum cinerariifolium</name>
    <name type="common">Dalmatian daisy</name>
    <name type="synonym">Chrysanthemum cinerariifolium</name>
    <dbReference type="NCBI Taxonomy" id="118510"/>
    <lineage>
        <taxon>Eukaryota</taxon>
        <taxon>Viridiplantae</taxon>
        <taxon>Streptophyta</taxon>
        <taxon>Embryophyta</taxon>
        <taxon>Tracheophyta</taxon>
        <taxon>Spermatophyta</taxon>
        <taxon>Magnoliopsida</taxon>
        <taxon>eudicotyledons</taxon>
        <taxon>Gunneridae</taxon>
        <taxon>Pentapetalae</taxon>
        <taxon>asterids</taxon>
        <taxon>campanulids</taxon>
        <taxon>Asterales</taxon>
        <taxon>Asteraceae</taxon>
        <taxon>Asteroideae</taxon>
        <taxon>Anthemideae</taxon>
        <taxon>Anthemidinae</taxon>
        <taxon>Tanacetum</taxon>
    </lineage>
</organism>
<protein>
    <submittedName>
        <fullName evidence="1">Uncharacterized protein</fullName>
    </submittedName>
</protein>
<comment type="caution">
    <text evidence="1">The sequence shown here is derived from an EMBL/GenBank/DDBJ whole genome shotgun (WGS) entry which is preliminary data.</text>
</comment>